<evidence type="ECO:0000256" key="7">
    <source>
        <dbReference type="ARBA" id="ARBA00022989"/>
    </source>
</evidence>
<dbReference type="InterPro" id="IPR038377">
    <property type="entry name" value="Na/Glc_symporter_sf"/>
</dbReference>
<feature type="transmembrane region" description="Helical" evidence="15">
    <location>
        <begin position="181"/>
        <end position="201"/>
    </location>
</feature>
<evidence type="ECO:0000256" key="4">
    <source>
        <dbReference type="ARBA" id="ARBA00022475"/>
    </source>
</evidence>
<feature type="transmembrane region" description="Helical" evidence="15">
    <location>
        <begin position="384"/>
        <end position="405"/>
    </location>
</feature>
<keyword evidence="3" id="KW-0813">Transport</keyword>
<comment type="catalytic activity">
    <reaction evidence="13">
        <text>iodide(out) + 2 Na(+)(out) = iodide(in) + 2 Na(+)(in)</text>
        <dbReference type="Rhea" id="RHEA:71207"/>
        <dbReference type="ChEBI" id="CHEBI:16382"/>
        <dbReference type="ChEBI" id="CHEBI:29101"/>
    </reaction>
</comment>
<organism evidence="16 17">
    <name type="scientific">Cellvibrio fibrivorans</name>
    <dbReference type="NCBI Taxonomy" id="126350"/>
    <lineage>
        <taxon>Bacteria</taxon>
        <taxon>Pseudomonadati</taxon>
        <taxon>Pseudomonadota</taxon>
        <taxon>Gammaproteobacteria</taxon>
        <taxon>Cellvibrionales</taxon>
        <taxon>Cellvibrionaceae</taxon>
        <taxon>Cellvibrio</taxon>
    </lineage>
</organism>
<evidence type="ECO:0000256" key="5">
    <source>
        <dbReference type="ARBA" id="ARBA00022692"/>
    </source>
</evidence>
<comment type="subcellular location">
    <subcellularLocation>
        <location evidence="1">Cell membrane</location>
        <topology evidence="1">Multi-pass membrane protein</topology>
    </subcellularLocation>
</comment>
<evidence type="ECO:0000256" key="12">
    <source>
        <dbReference type="ARBA" id="ARBA00023201"/>
    </source>
</evidence>
<comment type="similarity">
    <text evidence="2 14">Belongs to the sodium:solute symporter (SSF) (TC 2.A.21) family.</text>
</comment>
<dbReference type="PANTHER" id="PTHR42985">
    <property type="entry name" value="SODIUM-COUPLED MONOCARBOXYLATE TRANSPORTER"/>
    <property type="match status" value="1"/>
</dbReference>
<keyword evidence="11" id="KW-0325">Glycoprotein</keyword>
<feature type="transmembrane region" description="Helical" evidence="15">
    <location>
        <begin position="39"/>
        <end position="62"/>
    </location>
</feature>
<proteinExistence type="inferred from homology"/>
<evidence type="ECO:0000313" key="16">
    <source>
        <dbReference type="EMBL" id="MDR7089250.1"/>
    </source>
</evidence>
<keyword evidence="5 15" id="KW-0812">Transmembrane</keyword>
<evidence type="ECO:0000256" key="6">
    <source>
        <dbReference type="ARBA" id="ARBA00022847"/>
    </source>
</evidence>
<feature type="transmembrane region" description="Helical" evidence="15">
    <location>
        <begin position="355"/>
        <end position="378"/>
    </location>
</feature>
<accession>A0ABU1UVM8</accession>
<keyword evidence="10 15" id="KW-0472">Membrane</keyword>
<dbReference type="Gene3D" id="1.20.1730.10">
    <property type="entry name" value="Sodium/glucose cotransporter"/>
    <property type="match status" value="1"/>
</dbReference>
<feature type="transmembrane region" description="Helical" evidence="15">
    <location>
        <begin position="259"/>
        <end position="277"/>
    </location>
</feature>
<keyword evidence="6" id="KW-0769">Symport</keyword>
<keyword evidence="12" id="KW-0739">Sodium transport</keyword>
<dbReference type="EMBL" id="JAVDVX010000002">
    <property type="protein sequence ID" value="MDR7089250.1"/>
    <property type="molecule type" value="Genomic_DNA"/>
</dbReference>
<dbReference type="PROSITE" id="PS50283">
    <property type="entry name" value="NA_SOLUT_SYMP_3"/>
    <property type="match status" value="1"/>
</dbReference>
<keyword evidence="17" id="KW-1185">Reference proteome</keyword>
<feature type="transmembrane region" description="Helical" evidence="15">
    <location>
        <begin position="505"/>
        <end position="524"/>
    </location>
</feature>
<feature type="transmembrane region" description="Helical" evidence="15">
    <location>
        <begin position="446"/>
        <end position="464"/>
    </location>
</feature>
<keyword evidence="7 15" id="KW-1133">Transmembrane helix</keyword>
<keyword evidence="4" id="KW-1003">Cell membrane</keyword>
<dbReference type="Pfam" id="PF00474">
    <property type="entry name" value="SSF"/>
    <property type="match status" value="1"/>
</dbReference>
<evidence type="ECO:0000256" key="15">
    <source>
        <dbReference type="SAM" id="Phobius"/>
    </source>
</evidence>
<feature type="transmembrane region" description="Helical" evidence="15">
    <location>
        <begin position="68"/>
        <end position="92"/>
    </location>
</feature>
<evidence type="ECO:0000313" key="17">
    <source>
        <dbReference type="Proteomes" id="UP001253595"/>
    </source>
</evidence>
<evidence type="ECO:0000256" key="8">
    <source>
        <dbReference type="ARBA" id="ARBA00023053"/>
    </source>
</evidence>
<dbReference type="Proteomes" id="UP001253595">
    <property type="component" value="Unassembled WGS sequence"/>
</dbReference>
<evidence type="ECO:0000256" key="2">
    <source>
        <dbReference type="ARBA" id="ARBA00006434"/>
    </source>
</evidence>
<comment type="caution">
    <text evidence="16">The sequence shown here is derived from an EMBL/GenBank/DDBJ whole genome shotgun (WGS) entry which is preliminary data.</text>
</comment>
<name>A0ABU1UVM8_9GAMM</name>
<evidence type="ECO:0000256" key="10">
    <source>
        <dbReference type="ARBA" id="ARBA00023136"/>
    </source>
</evidence>
<feature type="transmembrane region" description="Helical" evidence="15">
    <location>
        <begin position="530"/>
        <end position="548"/>
    </location>
</feature>
<dbReference type="InterPro" id="IPR051163">
    <property type="entry name" value="Sodium:Solute_Symporter_SSF"/>
</dbReference>
<keyword evidence="9" id="KW-0406">Ion transport</keyword>
<evidence type="ECO:0000256" key="9">
    <source>
        <dbReference type="ARBA" id="ARBA00023065"/>
    </source>
</evidence>
<evidence type="ECO:0000256" key="3">
    <source>
        <dbReference type="ARBA" id="ARBA00022448"/>
    </source>
</evidence>
<protein>
    <submittedName>
        <fullName evidence="16">SSS family transporter</fullName>
    </submittedName>
</protein>
<dbReference type="PANTHER" id="PTHR42985:SF40">
    <property type="entry name" value="LD47995P-RELATED"/>
    <property type="match status" value="1"/>
</dbReference>
<feature type="transmembrane region" description="Helical" evidence="15">
    <location>
        <begin position="154"/>
        <end position="174"/>
    </location>
</feature>
<dbReference type="CDD" id="cd11477">
    <property type="entry name" value="SLC5sbd_u1"/>
    <property type="match status" value="1"/>
</dbReference>
<feature type="transmembrane region" description="Helical" evidence="15">
    <location>
        <begin position="118"/>
        <end position="139"/>
    </location>
</feature>
<evidence type="ECO:0000256" key="1">
    <source>
        <dbReference type="ARBA" id="ARBA00004651"/>
    </source>
</evidence>
<evidence type="ECO:0000256" key="13">
    <source>
        <dbReference type="ARBA" id="ARBA00036099"/>
    </source>
</evidence>
<sequence length="558" mass="60340">MGVIDLSVIAIFTFIVVSCGLSFSGAGKSLSGFFSAGGALPWWMSGLSLFMSFFSAGTFVVWGSIAYSYGWVAITIQWTMCIAGLLIGFFIAGKWQATQVLTAAEFIKIRLGLRVQKVYTVTFLIISTFSTGTFLYPVAKIVQVSTGIPITETIIILGLIILAYTAVGGLWAVIVTDILQFVVLTAAVLIVVPLALDRIGGLNEFIQQAPEDFFAPVAGEFTWSFIFAFGLFNLFFIAGNWAYIQRFTCVSTPKDAKKVAWLFAALYLVSPLIWMIAPMAYRLINPNLSLSEAEGAYLLMCQEVLPAGMLGLIVAGMVFATSSSINTALNITAGVITNDVYRILRPKSSESHLVFVGRLATVLLGFGTITVALLVPFLGGVVNVVMTMAALTGGALFLPPVWLLFSRFQTGASILATTFISLSVNIFFKFISPTLFNITLNRTEEMLLGVLLPALLLAIFEWRLRVRGYEAPGHKKIGEFSAEKNHEKNSSNLETKNTTENNRGIRVIAIGISAVGLTMFILGVTAETGTLIITTMGLAITAIALILLGKDKLFSRSN</sequence>
<dbReference type="RefSeq" id="WP_151030837.1">
    <property type="nucleotide sequence ID" value="NZ_JAVDVX010000002.1"/>
</dbReference>
<evidence type="ECO:0000256" key="11">
    <source>
        <dbReference type="ARBA" id="ARBA00023180"/>
    </source>
</evidence>
<feature type="transmembrane region" description="Helical" evidence="15">
    <location>
        <begin position="297"/>
        <end position="320"/>
    </location>
</feature>
<dbReference type="InterPro" id="IPR018212">
    <property type="entry name" value="Na/solute_symporter_CS"/>
</dbReference>
<dbReference type="PROSITE" id="PS00456">
    <property type="entry name" value="NA_SOLUT_SYMP_1"/>
    <property type="match status" value="1"/>
</dbReference>
<feature type="transmembrane region" description="Helical" evidence="15">
    <location>
        <begin position="221"/>
        <end position="238"/>
    </location>
</feature>
<reference evidence="16 17" key="1">
    <citation type="submission" date="2023-07" db="EMBL/GenBank/DDBJ databases">
        <title>Sorghum-associated microbial communities from plants grown in Nebraska, USA.</title>
        <authorList>
            <person name="Schachtman D."/>
        </authorList>
    </citation>
    <scope>NUCLEOTIDE SEQUENCE [LARGE SCALE GENOMIC DNA]</scope>
    <source>
        <strain evidence="16 17">BE190</strain>
    </source>
</reference>
<feature type="transmembrane region" description="Helical" evidence="15">
    <location>
        <begin position="6"/>
        <end position="27"/>
    </location>
</feature>
<dbReference type="InterPro" id="IPR001734">
    <property type="entry name" value="Na/solute_symporter"/>
</dbReference>
<feature type="transmembrane region" description="Helical" evidence="15">
    <location>
        <begin position="412"/>
        <end position="431"/>
    </location>
</feature>
<evidence type="ECO:0000256" key="14">
    <source>
        <dbReference type="RuleBase" id="RU362091"/>
    </source>
</evidence>
<keyword evidence="8" id="KW-0915">Sodium</keyword>
<gene>
    <name evidence="16" type="ORF">J2X05_001256</name>
</gene>